<dbReference type="InterPro" id="IPR011049">
    <property type="entry name" value="Serralysin-like_metalloprot_C"/>
</dbReference>
<dbReference type="SUPFAM" id="SSF51120">
    <property type="entry name" value="beta-Roll"/>
    <property type="match status" value="6"/>
</dbReference>
<dbReference type="PANTHER" id="PTHR38340">
    <property type="entry name" value="S-LAYER PROTEIN"/>
    <property type="match status" value="1"/>
</dbReference>
<dbReference type="InterPro" id="IPR050557">
    <property type="entry name" value="RTX_toxin/Mannuronan_C5-epim"/>
</dbReference>
<reference evidence="4" key="2">
    <citation type="journal article" date="2022" name="Microbiol. Resour. Announc.">
        <title>Metagenome Sequencing to Explore Phylogenomics of Terrestrial Cyanobacteria.</title>
        <authorList>
            <person name="Ward R.D."/>
            <person name="Stajich J.E."/>
            <person name="Johansen J.R."/>
            <person name="Huntemann M."/>
            <person name="Clum A."/>
            <person name="Foster B."/>
            <person name="Foster B."/>
            <person name="Roux S."/>
            <person name="Palaniappan K."/>
            <person name="Varghese N."/>
            <person name="Mukherjee S."/>
            <person name="Reddy T.B.K."/>
            <person name="Daum C."/>
            <person name="Copeland A."/>
            <person name="Chen I.A."/>
            <person name="Ivanova N.N."/>
            <person name="Kyrpides N.C."/>
            <person name="Shapiro N."/>
            <person name="Eloe-Fadrosh E.A."/>
            <person name="Pietrasiak N."/>
        </authorList>
    </citation>
    <scope>NUCLEOTIDE SEQUENCE</scope>
    <source>
        <strain evidence="4">GSE-TBD4-15B</strain>
    </source>
</reference>
<dbReference type="EMBL" id="JAHHHV010000069">
    <property type="protein sequence ID" value="MBW4466540.1"/>
    <property type="molecule type" value="Genomic_DNA"/>
</dbReference>
<dbReference type="Proteomes" id="UP000707356">
    <property type="component" value="Unassembled WGS sequence"/>
</dbReference>
<proteinExistence type="predicted"/>
<protein>
    <recommendedName>
        <fullName evidence="6">Calcium-binding protein</fullName>
    </recommendedName>
</protein>
<organism evidence="4 5">
    <name type="scientific">Pegethrix bostrychoides GSE-TBD4-15B</name>
    <dbReference type="NCBI Taxonomy" id="2839662"/>
    <lineage>
        <taxon>Bacteria</taxon>
        <taxon>Bacillati</taxon>
        <taxon>Cyanobacteriota</taxon>
        <taxon>Cyanophyceae</taxon>
        <taxon>Oculatellales</taxon>
        <taxon>Oculatellaceae</taxon>
        <taxon>Pegethrix</taxon>
    </lineage>
</organism>
<dbReference type="InterPro" id="IPR001343">
    <property type="entry name" value="Hemolysn_Ca-bd"/>
</dbReference>
<dbReference type="PRINTS" id="PR00313">
    <property type="entry name" value="CABNDNGRPT"/>
</dbReference>
<feature type="region of interest" description="Disordered" evidence="3">
    <location>
        <begin position="40"/>
        <end position="67"/>
    </location>
</feature>
<dbReference type="AlphaFoldDB" id="A0A951PC73"/>
<evidence type="ECO:0000256" key="1">
    <source>
        <dbReference type="ARBA" id="ARBA00004613"/>
    </source>
</evidence>
<evidence type="ECO:0000256" key="2">
    <source>
        <dbReference type="ARBA" id="ARBA00022525"/>
    </source>
</evidence>
<sequence>MTIFSGTIFNDKINARFAGIYRDTIYGQGGDDTITGAELSDTHYGGKGNDTISGEDGDDQLHGEEGDDTVYGRFDQDKLYGGDGNDTLDGGEGNDELYGLAGNDTLIGYDGNDYLYGVDGDDTMSGGRGDDIYVVDSIGDVVTESVNEGFDQVSSSISYTLSANVEGLLFVPGNSNLDGTGNDLDNFLSGNAGNNVLRGLGGNDKIDGGVGDDTLDGGAGDDTMTGGLGNDIYSVDSSGDTITELVDQGFDSVNASVSYTLSLNVENLTLLGTANIDATGNELNNVITGNAGNNILRGLGGDDTLNGGAGDDTLDGGFGFDKLDGGTGIDTTTYDFYAGGINADLQTGVVSFPGSGSILTDTLANIENLIGSRGNDTIAGNDLNNVLTGNAGNDTLDGKGGTDQLIGGLGDDTYIISDASDTIVEAVNAGTDTVNAAISYVLGDNLENLTLTGTDNINGTGNALNNVLTGNSGNNLLNGKEGNDTLIGGLGNDIYIVNDAGDQVIESANGGLDVIAASVNYTLSDNVEHLGLTGTESLNATGNALDNILVGNVGVNMLDGGAGKDILIGGGGRDTLKGGTEADQFVFTAISDRVDSIVDFSKREGDKILLVASGFQGLKSGAVKRKQFVLGKQAKDGNDRLIYNKKTGALFYDADGTGGAAQTKIATLMNKPILGASDLMVAVSPAPSLF</sequence>
<evidence type="ECO:0000256" key="3">
    <source>
        <dbReference type="SAM" id="MobiDB-lite"/>
    </source>
</evidence>
<evidence type="ECO:0008006" key="6">
    <source>
        <dbReference type="Google" id="ProtNLM"/>
    </source>
</evidence>
<evidence type="ECO:0000313" key="4">
    <source>
        <dbReference type="EMBL" id="MBW4466540.1"/>
    </source>
</evidence>
<keyword evidence="2" id="KW-0964">Secreted</keyword>
<comment type="subcellular location">
    <subcellularLocation>
        <location evidence="1">Secreted</location>
    </subcellularLocation>
</comment>
<evidence type="ECO:0000313" key="5">
    <source>
        <dbReference type="Proteomes" id="UP000707356"/>
    </source>
</evidence>
<gene>
    <name evidence="4" type="ORF">KME07_14040</name>
</gene>
<dbReference type="PANTHER" id="PTHR38340:SF1">
    <property type="entry name" value="S-LAYER PROTEIN"/>
    <property type="match status" value="1"/>
</dbReference>
<accession>A0A951PC73</accession>
<dbReference type="Pfam" id="PF00353">
    <property type="entry name" value="HemolysinCabind"/>
    <property type="match status" value="8"/>
</dbReference>
<dbReference type="PROSITE" id="PS00330">
    <property type="entry name" value="HEMOLYSIN_CALCIUM"/>
    <property type="match status" value="6"/>
</dbReference>
<name>A0A951PC73_9CYAN</name>
<dbReference type="GO" id="GO:0005576">
    <property type="term" value="C:extracellular region"/>
    <property type="evidence" value="ECO:0007669"/>
    <property type="project" value="UniProtKB-SubCell"/>
</dbReference>
<dbReference type="Gene3D" id="2.150.10.10">
    <property type="entry name" value="Serralysin-like metalloprotease, C-terminal"/>
    <property type="match status" value="5"/>
</dbReference>
<reference evidence="4" key="1">
    <citation type="submission" date="2021-05" db="EMBL/GenBank/DDBJ databases">
        <authorList>
            <person name="Pietrasiak N."/>
            <person name="Ward R."/>
            <person name="Stajich J.E."/>
            <person name="Kurbessoian T."/>
        </authorList>
    </citation>
    <scope>NUCLEOTIDE SEQUENCE</scope>
    <source>
        <strain evidence="4">GSE-TBD4-15B</strain>
    </source>
</reference>
<dbReference type="InterPro" id="IPR018511">
    <property type="entry name" value="Hemolysin-typ_Ca-bd_CS"/>
</dbReference>
<dbReference type="GO" id="GO:0005509">
    <property type="term" value="F:calcium ion binding"/>
    <property type="evidence" value="ECO:0007669"/>
    <property type="project" value="InterPro"/>
</dbReference>
<comment type="caution">
    <text evidence="4">The sequence shown here is derived from an EMBL/GenBank/DDBJ whole genome shotgun (WGS) entry which is preliminary data.</text>
</comment>